<reference evidence="1" key="2">
    <citation type="submission" date="2023-05" db="EMBL/GenBank/DDBJ databases">
        <authorList>
            <person name="Fouks B."/>
        </authorList>
    </citation>
    <scope>NUCLEOTIDE SEQUENCE</scope>
    <source>
        <strain evidence="1">Stay&amp;Tobe</strain>
        <tissue evidence="1">Testes</tissue>
    </source>
</reference>
<dbReference type="Gene3D" id="3.30.160.60">
    <property type="entry name" value="Classic Zinc Finger"/>
    <property type="match status" value="1"/>
</dbReference>
<name>A0AAD8A7V6_DIPPU</name>
<evidence type="ECO:0008006" key="3">
    <source>
        <dbReference type="Google" id="ProtNLM"/>
    </source>
</evidence>
<dbReference type="AlphaFoldDB" id="A0AAD8A7V6"/>
<dbReference type="Proteomes" id="UP001233999">
    <property type="component" value="Unassembled WGS sequence"/>
</dbReference>
<sequence>MQKINGVQHPILLNAENNERLSEEDTFLKLPKSNPTLHLCRLCGKVVRNKWHHYRYHNPEYFKCLLCQTVHNRKDHLKAHMKYKHNIDTFPNLQSSP</sequence>
<gene>
    <name evidence="1" type="ORF">L9F63_014457</name>
</gene>
<protein>
    <recommendedName>
        <fullName evidence="3">Fruitless</fullName>
    </recommendedName>
</protein>
<proteinExistence type="predicted"/>
<evidence type="ECO:0000313" key="2">
    <source>
        <dbReference type="Proteomes" id="UP001233999"/>
    </source>
</evidence>
<evidence type="ECO:0000313" key="1">
    <source>
        <dbReference type="EMBL" id="KAJ9594141.1"/>
    </source>
</evidence>
<dbReference type="EMBL" id="JASPKZ010003067">
    <property type="protein sequence ID" value="KAJ9594141.1"/>
    <property type="molecule type" value="Genomic_DNA"/>
</dbReference>
<comment type="caution">
    <text evidence="1">The sequence shown here is derived from an EMBL/GenBank/DDBJ whole genome shotgun (WGS) entry which is preliminary data.</text>
</comment>
<reference evidence="1" key="1">
    <citation type="journal article" date="2023" name="IScience">
        <title>Live-bearing cockroach genome reveals convergent evolutionary mechanisms linked to viviparity in insects and beyond.</title>
        <authorList>
            <person name="Fouks B."/>
            <person name="Harrison M.C."/>
            <person name="Mikhailova A.A."/>
            <person name="Marchal E."/>
            <person name="English S."/>
            <person name="Carruthers M."/>
            <person name="Jennings E.C."/>
            <person name="Chiamaka E.L."/>
            <person name="Frigard R.A."/>
            <person name="Pippel M."/>
            <person name="Attardo G.M."/>
            <person name="Benoit J.B."/>
            <person name="Bornberg-Bauer E."/>
            <person name="Tobe S.S."/>
        </authorList>
    </citation>
    <scope>NUCLEOTIDE SEQUENCE</scope>
    <source>
        <strain evidence="1">Stay&amp;Tobe</strain>
    </source>
</reference>
<keyword evidence="2" id="KW-1185">Reference proteome</keyword>
<organism evidence="1 2">
    <name type="scientific">Diploptera punctata</name>
    <name type="common">Pacific beetle cockroach</name>
    <dbReference type="NCBI Taxonomy" id="6984"/>
    <lineage>
        <taxon>Eukaryota</taxon>
        <taxon>Metazoa</taxon>
        <taxon>Ecdysozoa</taxon>
        <taxon>Arthropoda</taxon>
        <taxon>Hexapoda</taxon>
        <taxon>Insecta</taxon>
        <taxon>Pterygota</taxon>
        <taxon>Neoptera</taxon>
        <taxon>Polyneoptera</taxon>
        <taxon>Dictyoptera</taxon>
        <taxon>Blattodea</taxon>
        <taxon>Blaberoidea</taxon>
        <taxon>Blaberidae</taxon>
        <taxon>Diplopterinae</taxon>
        <taxon>Diploptera</taxon>
    </lineage>
</organism>
<accession>A0AAD8A7V6</accession>